<comment type="caution">
    <text evidence="1">The sequence shown here is derived from an EMBL/GenBank/DDBJ whole genome shotgun (WGS) entry which is preliminary data.</text>
</comment>
<name>A0A151PI41_ALLMI</name>
<evidence type="ECO:0000313" key="1">
    <source>
        <dbReference type="EMBL" id="KYO48700.1"/>
    </source>
</evidence>
<evidence type="ECO:0000313" key="2">
    <source>
        <dbReference type="Proteomes" id="UP000050525"/>
    </source>
</evidence>
<dbReference type="AlphaFoldDB" id="A0A151PI41"/>
<proteinExistence type="predicted"/>
<dbReference type="Proteomes" id="UP000050525">
    <property type="component" value="Unassembled WGS sequence"/>
</dbReference>
<reference evidence="1 2" key="1">
    <citation type="journal article" date="2012" name="Genome Biol.">
        <title>Sequencing three crocodilian genomes to illuminate the evolution of archosaurs and amniotes.</title>
        <authorList>
            <person name="St John J.A."/>
            <person name="Braun E.L."/>
            <person name="Isberg S.R."/>
            <person name="Miles L.G."/>
            <person name="Chong A.Y."/>
            <person name="Gongora J."/>
            <person name="Dalzell P."/>
            <person name="Moran C."/>
            <person name="Bed'hom B."/>
            <person name="Abzhanov A."/>
            <person name="Burgess S.C."/>
            <person name="Cooksey A.M."/>
            <person name="Castoe T.A."/>
            <person name="Crawford N.G."/>
            <person name="Densmore L.D."/>
            <person name="Drew J.C."/>
            <person name="Edwards S.V."/>
            <person name="Faircloth B.C."/>
            <person name="Fujita M.K."/>
            <person name="Greenwold M.J."/>
            <person name="Hoffmann F.G."/>
            <person name="Howard J.M."/>
            <person name="Iguchi T."/>
            <person name="Janes D.E."/>
            <person name="Khan S.Y."/>
            <person name="Kohno S."/>
            <person name="de Koning A.J."/>
            <person name="Lance S.L."/>
            <person name="McCarthy F.M."/>
            <person name="McCormack J.E."/>
            <person name="Merchant M.E."/>
            <person name="Peterson D.G."/>
            <person name="Pollock D.D."/>
            <person name="Pourmand N."/>
            <person name="Raney B.J."/>
            <person name="Roessler K.A."/>
            <person name="Sanford J.R."/>
            <person name="Sawyer R.H."/>
            <person name="Schmidt C.J."/>
            <person name="Triplett E.W."/>
            <person name="Tuberville T.D."/>
            <person name="Venegas-Anaya M."/>
            <person name="Howard J.T."/>
            <person name="Jarvis E.D."/>
            <person name="Guillette L.J.Jr."/>
            <person name="Glenn T.C."/>
            <person name="Green R.E."/>
            <person name="Ray D.A."/>
        </authorList>
    </citation>
    <scope>NUCLEOTIDE SEQUENCE [LARGE SCALE GENOMIC DNA]</scope>
    <source>
        <strain evidence="1">KSC_2009_1</strain>
    </source>
</reference>
<protein>
    <submittedName>
        <fullName evidence="1">Uncharacterized protein</fullName>
    </submittedName>
</protein>
<organism evidence="1 2">
    <name type="scientific">Alligator mississippiensis</name>
    <name type="common">American alligator</name>
    <dbReference type="NCBI Taxonomy" id="8496"/>
    <lineage>
        <taxon>Eukaryota</taxon>
        <taxon>Metazoa</taxon>
        <taxon>Chordata</taxon>
        <taxon>Craniata</taxon>
        <taxon>Vertebrata</taxon>
        <taxon>Euteleostomi</taxon>
        <taxon>Archelosauria</taxon>
        <taxon>Archosauria</taxon>
        <taxon>Crocodylia</taxon>
        <taxon>Alligatoridae</taxon>
        <taxon>Alligatorinae</taxon>
        <taxon>Alligator</taxon>
    </lineage>
</organism>
<dbReference type="EMBL" id="AKHW03000179">
    <property type="protein sequence ID" value="KYO48700.1"/>
    <property type="molecule type" value="Genomic_DNA"/>
</dbReference>
<keyword evidence="2" id="KW-1185">Reference proteome</keyword>
<accession>A0A151PI41</accession>
<sequence length="98" mass="11651">MEKGRRERMEDKLHEDYAVRRRFMNPNSSVFIKEFIMHVIGKTFMETVQSVSAATKVAMILSSKSAYTMLRDIPMHKRCQPCLTKMRSNPIQYRQFEM</sequence>
<gene>
    <name evidence="1" type="ORF">Y1Q_0004090</name>
</gene>